<evidence type="ECO:0000313" key="1">
    <source>
        <dbReference type="EMBL" id="RUT80168.1"/>
    </source>
</evidence>
<dbReference type="EMBL" id="RJJX01000001">
    <property type="protein sequence ID" value="RUT80168.1"/>
    <property type="molecule type" value="Genomic_DNA"/>
</dbReference>
<proteinExistence type="predicted"/>
<evidence type="ECO:0000313" key="2">
    <source>
        <dbReference type="Proteomes" id="UP000282985"/>
    </source>
</evidence>
<name>A0A434AZX2_9BACT</name>
<gene>
    <name evidence="1" type="ORF">DLK05_02110</name>
</gene>
<sequence>MRIKAKIVQGYGVASGKSGDVRFPMGTIQMQLKYFLERGLDLSNYYRGTLNVDIAPSHFKMVKPKFFIENMKWSKDMPPENFYFFDVMVSVEEEEMYEGLIYMPDPKTKVEHEQKPTVLELMLPKIEDLHYGQTLYVQVKEEQIAIVRQSL</sequence>
<dbReference type="OrthoDB" id="194883at2"/>
<organism evidence="1 2">
    <name type="scientific">Ancylomarina longa</name>
    <dbReference type="NCBI Taxonomy" id="2487017"/>
    <lineage>
        <taxon>Bacteria</taxon>
        <taxon>Pseudomonadati</taxon>
        <taxon>Bacteroidota</taxon>
        <taxon>Bacteroidia</taxon>
        <taxon>Marinilabiliales</taxon>
        <taxon>Marinifilaceae</taxon>
        <taxon>Ancylomarina</taxon>
    </lineage>
</organism>
<keyword evidence="2" id="KW-1185">Reference proteome</keyword>
<dbReference type="AlphaFoldDB" id="A0A434AZX2"/>
<comment type="caution">
    <text evidence="1">The sequence shown here is derived from an EMBL/GenBank/DDBJ whole genome shotgun (WGS) entry which is preliminary data.</text>
</comment>
<dbReference type="Proteomes" id="UP000282985">
    <property type="component" value="Unassembled WGS sequence"/>
</dbReference>
<dbReference type="RefSeq" id="WP_127342312.1">
    <property type="nucleotide sequence ID" value="NZ_RJJX01000001.1"/>
</dbReference>
<protein>
    <submittedName>
        <fullName evidence="1">Uncharacterized protein</fullName>
    </submittedName>
</protein>
<accession>A0A434AZX2</accession>
<reference evidence="1 2" key="1">
    <citation type="submission" date="2018-11" db="EMBL/GenBank/DDBJ databases">
        <title>Parancylomarina longa gen. nov., sp. nov., isolated from sediments of southern Okinawa.</title>
        <authorList>
            <person name="Fu T."/>
        </authorList>
    </citation>
    <scope>NUCLEOTIDE SEQUENCE [LARGE SCALE GENOMIC DNA]</scope>
    <source>
        <strain evidence="1 2">T3-2 S1-C</strain>
    </source>
</reference>